<dbReference type="AlphaFoldDB" id="A0A2S4VQC7"/>
<accession>A0A2S4VQC7</accession>
<gene>
    <name evidence="1" type="ORF">PSHT_08347</name>
</gene>
<proteinExistence type="predicted"/>
<dbReference type="EMBL" id="PKSM01000109">
    <property type="protein sequence ID" value="POW11703.1"/>
    <property type="molecule type" value="Genomic_DNA"/>
</dbReference>
<name>A0A2S4VQC7_9BASI</name>
<reference evidence="1 2" key="1">
    <citation type="submission" date="2017-12" db="EMBL/GenBank/DDBJ databases">
        <title>Gene loss provides genomic basis for host adaptation in cereal stripe rust fungi.</title>
        <authorList>
            <person name="Xia C."/>
        </authorList>
    </citation>
    <scope>NUCLEOTIDE SEQUENCE [LARGE SCALE GENOMIC DNA]</scope>
    <source>
        <strain evidence="1 2">93TX-2</strain>
    </source>
</reference>
<comment type="caution">
    <text evidence="1">The sequence shown here is derived from an EMBL/GenBank/DDBJ whole genome shotgun (WGS) entry which is preliminary data.</text>
</comment>
<dbReference type="VEuPathDB" id="FungiDB:PSTT_15238"/>
<sequence length="112" mass="12303">MQFARIFPTLMAIVIHGPVIIRGELLPFQCHDLDKAQGLCARFLPTVTLHRLLVITRPGVEGIRFTCDHLATNVQGTIVNECCLTLYQIGNSHSGQFVPINSTTFASTCVPP</sequence>
<reference evidence="2" key="2">
    <citation type="journal article" date="2018" name="BMC Genomics">
        <title>Genomic insights into host adaptation between the wheat stripe rust pathogen (Puccinia striiformis f. sp. tritici) and the barley stripe rust pathogen (Puccinia striiformis f. sp. hordei).</title>
        <authorList>
            <person name="Xia C."/>
            <person name="Wang M."/>
            <person name="Yin C."/>
            <person name="Cornejo O.E."/>
            <person name="Hulbert S.H."/>
            <person name="Chen X."/>
        </authorList>
    </citation>
    <scope>NUCLEOTIDE SEQUENCE [LARGE SCALE GENOMIC DNA]</scope>
    <source>
        <strain evidence="2">93TX-2</strain>
    </source>
</reference>
<dbReference type="Proteomes" id="UP000238274">
    <property type="component" value="Unassembled WGS sequence"/>
</dbReference>
<keyword evidence="2" id="KW-1185">Reference proteome</keyword>
<evidence type="ECO:0000313" key="1">
    <source>
        <dbReference type="EMBL" id="POW11703.1"/>
    </source>
</evidence>
<reference evidence="2" key="3">
    <citation type="journal article" date="2018" name="Mol. Plant Microbe Interact.">
        <title>Genome sequence resources for the wheat stripe rust pathogen (Puccinia striiformis f. sp. tritici) and the barley stripe rust pathogen (Puccinia striiformis f. sp. hordei).</title>
        <authorList>
            <person name="Xia C."/>
            <person name="Wang M."/>
            <person name="Yin C."/>
            <person name="Cornejo O.E."/>
            <person name="Hulbert S.H."/>
            <person name="Chen X."/>
        </authorList>
    </citation>
    <scope>NUCLEOTIDE SEQUENCE [LARGE SCALE GENOMIC DNA]</scope>
    <source>
        <strain evidence="2">93TX-2</strain>
    </source>
</reference>
<organism evidence="1 2">
    <name type="scientific">Puccinia striiformis</name>
    <dbReference type="NCBI Taxonomy" id="27350"/>
    <lineage>
        <taxon>Eukaryota</taxon>
        <taxon>Fungi</taxon>
        <taxon>Dikarya</taxon>
        <taxon>Basidiomycota</taxon>
        <taxon>Pucciniomycotina</taxon>
        <taxon>Pucciniomycetes</taxon>
        <taxon>Pucciniales</taxon>
        <taxon>Pucciniaceae</taxon>
        <taxon>Puccinia</taxon>
    </lineage>
</organism>
<protein>
    <submittedName>
        <fullName evidence="1">Uncharacterized protein</fullName>
    </submittedName>
</protein>
<dbReference type="OrthoDB" id="2495333at2759"/>
<dbReference type="VEuPathDB" id="FungiDB:PSHT_08347"/>
<evidence type="ECO:0000313" key="2">
    <source>
        <dbReference type="Proteomes" id="UP000238274"/>
    </source>
</evidence>